<dbReference type="GO" id="GO:0005829">
    <property type="term" value="C:cytosol"/>
    <property type="evidence" value="ECO:0007669"/>
    <property type="project" value="UniProtKB-ARBA"/>
</dbReference>
<evidence type="ECO:0000256" key="7">
    <source>
        <dbReference type="RuleBase" id="RU000538"/>
    </source>
</evidence>
<comment type="caution">
    <text evidence="10">The sequence shown here is derived from an EMBL/GenBank/DDBJ whole genome shotgun (WGS) entry which is preliminary data.</text>
</comment>
<dbReference type="FunFam" id="2.30.30.30:FF:000002">
    <property type="entry name" value="Transcription termination/antitermination factor NusG"/>
    <property type="match status" value="1"/>
</dbReference>
<comment type="similarity">
    <text evidence="5 7">Belongs to the NusG family.</text>
</comment>
<evidence type="ECO:0000256" key="3">
    <source>
        <dbReference type="ARBA" id="ARBA00023015"/>
    </source>
</evidence>
<dbReference type="PANTHER" id="PTHR30265">
    <property type="entry name" value="RHO-INTERACTING TRANSCRIPTION TERMINATION FACTOR NUSG"/>
    <property type="match status" value="1"/>
</dbReference>
<dbReference type="Gene3D" id="2.30.30.30">
    <property type="match status" value="1"/>
</dbReference>
<dbReference type="InterPro" id="IPR014722">
    <property type="entry name" value="Rib_uL2_dom2"/>
</dbReference>
<keyword evidence="2 5" id="KW-0889">Transcription antitermination</keyword>
<dbReference type="EMBL" id="JARPTC010000039">
    <property type="protein sequence ID" value="MDO7789165.1"/>
    <property type="molecule type" value="Genomic_DNA"/>
</dbReference>
<dbReference type="NCBIfam" id="TIGR00922">
    <property type="entry name" value="nusG"/>
    <property type="match status" value="1"/>
</dbReference>
<dbReference type="SUPFAM" id="SSF82679">
    <property type="entry name" value="N-utilization substance G protein NusG, N-terminal domain"/>
    <property type="match status" value="1"/>
</dbReference>
<evidence type="ECO:0000256" key="1">
    <source>
        <dbReference type="ARBA" id="ARBA00022472"/>
    </source>
</evidence>
<dbReference type="FunFam" id="3.30.70.940:FF:000002">
    <property type="entry name" value="Transcription termination/antitermination protein NusG"/>
    <property type="match status" value="1"/>
</dbReference>
<dbReference type="Proteomes" id="UP001172911">
    <property type="component" value="Unassembled WGS sequence"/>
</dbReference>
<dbReference type="InterPro" id="IPR047050">
    <property type="entry name" value="NGN"/>
</dbReference>
<dbReference type="Pfam" id="PF00467">
    <property type="entry name" value="KOW"/>
    <property type="match status" value="1"/>
</dbReference>
<dbReference type="InterPro" id="IPR005824">
    <property type="entry name" value="KOW"/>
</dbReference>
<keyword evidence="4 5" id="KW-0804">Transcription</keyword>
<evidence type="ECO:0000256" key="2">
    <source>
        <dbReference type="ARBA" id="ARBA00022814"/>
    </source>
</evidence>
<keyword evidence="11" id="KW-1185">Reference proteome</keyword>
<keyword evidence="1 5" id="KW-0806">Transcription termination</keyword>
<feature type="domain" description="NusG-like N-terminal" evidence="8">
    <location>
        <begin position="2"/>
        <end position="110"/>
    </location>
</feature>
<evidence type="ECO:0000256" key="4">
    <source>
        <dbReference type="ARBA" id="ARBA00023163"/>
    </source>
</evidence>
<dbReference type="SMART" id="SM00739">
    <property type="entry name" value="KOW"/>
    <property type="match status" value="1"/>
</dbReference>
<dbReference type="InterPro" id="IPR006645">
    <property type="entry name" value="NGN-like_dom"/>
</dbReference>
<dbReference type="GO" id="GO:0031564">
    <property type="term" value="P:transcription antitermination"/>
    <property type="evidence" value="ECO:0007669"/>
    <property type="project" value="UniProtKB-UniRule"/>
</dbReference>
<dbReference type="InterPro" id="IPR001062">
    <property type="entry name" value="Transcrpt_antiterm_NusG"/>
</dbReference>
<dbReference type="SMART" id="SM00738">
    <property type="entry name" value="NGN"/>
    <property type="match status" value="1"/>
</dbReference>
<evidence type="ECO:0000256" key="6">
    <source>
        <dbReference type="NCBIfam" id="TIGR00922"/>
    </source>
</evidence>
<sequence>MNKQWYVVHTYSGYENKVKANLERRIESMNMEDKIFRILVPMEDEVEIKNGKKKISKKKVFPGYVLVEMIMTDDSWYVVRNTPGVTGFVGTGSRPIPLNDDEANNIIKQMGIEEPRSRIDYDQGENIRVTNGPFENFVGVIEEIYPDKGKVKVMVSMFGRETPIELDFTQIEKIS</sequence>
<accession>A0AAW7ZN43</accession>
<reference evidence="10" key="2">
    <citation type="submission" date="2023-03" db="EMBL/GenBank/DDBJ databases">
        <authorList>
            <person name="Zhang Z."/>
        </authorList>
    </citation>
    <scope>NUCLEOTIDE SEQUENCE</scope>
    <source>
        <strain evidence="10">DSA</strain>
    </source>
</reference>
<dbReference type="Pfam" id="PF02357">
    <property type="entry name" value="NusG"/>
    <property type="match status" value="1"/>
</dbReference>
<proteinExistence type="inferred from homology"/>
<dbReference type="CDD" id="cd09891">
    <property type="entry name" value="NGN_Bact_1"/>
    <property type="match status" value="1"/>
</dbReference>
<evidence type="ECO:0000313" key="11">
    <source>
        <dbReference type="Proteomes" id="UP001172911"/>
    </source>
</evidence>
<protein>
    <recommendedName>
        <fullName evidence="5 6">Transcription termination/antitermination protein NusG</fullName>
    </recommendedName>
</protein>
<dbReference type="PANTHER" id="PTHR30265:SF2">
    <property type="entry name" value="TRANSCRIPTION TERMINATION_ANTITERMINATION PROTEIN NUSG"/>
    <property type="match status" value="1"/>
</dbReference>
<evidence type="ECO:0000256" key="5">
    <source>
        <dbReference type="HAMAP-Rule" id="MF_00948"/>
    </source>
</evidence>
<organism evidence="10 11">
    <name type="scientific">Desulforamulus aquiferis</name>
    <dbReference type="NCBI Taxonomy" id="1397668"/>
    <lineage>
        <taxon>Bacteria</taxon>
        <taxon>Bacillati</taxon>
        <taxon>Bacillota</taxon>
        <taxon>Clostridia</taxon>
        <taxon>Eubacteriales</taxon>
        <taxon>Peptococcaceae</taxon>
        <taxon>Desulforamulus</taxon>
    </lineage>
</organism>
<evidence type="ECO:0000259" key="8">
    <source>
        <dbReference type="SMART" id="SM00738"/>
    </source>
</evidence>
<dbReference type="Gene3D" id="3.30.70.940">
    <property type="entry name" value="NusG, N-terminal domain"/>
    <property type="match status" value="1"/>
</dbReference>
<reference evidence="10" key="1">
    <citation type="journal article" date="2023" name="J. Hazard. Mater.">
        <title>Anaerobic biodegradation of pyrene and benzo[a]pyrene by a new sulfate-reducing Desulforamulus aquiferis strain DSA.</title>
        <authorList>
            <person name="Zhang Z."/>
            <person name="Sun J."/>
            <person name="Gong X."/>
            <person name="Wang C."/>
            <person name="Wang H."/>
        </authorList>
    </citation>
    <scope>NUCLEOTIDE SEQUENCE</scope>
    <source>
        <strain evidence="10">DSA</strain>
    </source>
</reference>
<dbReference type="GO" id="GO:0006353">
    <property type="term" value="P:DNA-templated transcription termination"/>
    <property type="evidence" value="ECO:0007669"/>
    <property type="project" value="UniProtKB-UniRule"/>
</dbReference>
<dbReference type="PRINTS" id="PR00338">
    <property type="entry name" value="NUSGTNSCPFCT"/>
</dbReference>
<dbReference type="HAMAP" id="MF_00948">
    <property type="entry name" value="NusG"/>
    <property type="match status" value="1"/>
</dbReference>
<dbReference type="InterPro" id="IPR008991">
    <property type="entry name" value="Translation_prot_SH3-like_sf"/>
</dbReference>
<dbReference type="CDD" id="cd06091">
    <property type="entry name" value="KOW_NusG"/>
    <property type="match status" value="1"/>
</dbReference>
<name>A0AAW7ZN43_9FIRM</name>
<dbReference type="InterPro" id="IPR036735">
    <property type="entry name" value="NGN_dom_sf"/>
</dbReference>
<feature type="domain" description="KOW" evidence="9">
    <location>
        <begin position="120"/>
        <end position="147"/>
    </location>
</feature>
<dbReference type="SUPFAM" id="SSF50104">
    <property type="entry name" value="Translation proteins SH3-like domain"/>
    <property type="match status" value="1"/>
</dbReference>
<evidence type="ECO:0000259" key="9">
    <source>
        <dbReference type="SMART" id="SM00739"/>
    </source>
</evidence>
<evidence type="ECO:0000313" key="10">
    <source>
        <dbReference type="EMBL" id="MDO7789165.1"/>
    </source>
</evidence>
<keyword evidence="3 5" id="KW-0805">Transcription regulation</keyword>
<dbReference type="AlphaFoldDB" id="A0AAW7ZN43"/>
<dbReference type="RefSeq" id="WP_304545754.1">
    <property type="nucleotide sequence ID" value="NZ_JARPTC010000039.1"/>
</dbReference>
<gene>
    <name evidence="5 10" type="primary">nusG</name>
    <name evidence="10" type="ORF">P6N53_18295</name>
</gene>
<dbReference type="GO" id="GO:0006354">
    <property type="term" value="P:DNA-templated transcription elongation"/>
    <property type="evidence" value="ECO:0007669"/>
    <property type="project" value="UniProtKB-UniRule"/>
</dbReference>
<dbReference type="InterPro" id="IPR043425">
    <property type="entry name" value="NusG-like"/>
</dbReference>
<dbReference type="GO" id="GO:0032784">
    <property type="term" value="P:regulation of DNA-templated transcription elongation"/>
    <property type="evidence" value="ECO:0007669"/>
    <property type="project" value="InterPro"/>
</dbReference>
<comment type="function">
    <text evidence="5 7">Participates in transcription elongation, termination and antitermination.</text>
</comment>
<dbReference type="InterPro" id="IPR015869">
    <property type="entry name" value="Transcrpt_antiterm_NusG_bac_CS"/>
</dbReference>
<dbReference type="PROSITE" id="PS01014">
    <property type="entry name" value="NUSG"/>
    <property type="match status" value="1"/>
</dbReference>